<dbReference type="SUPFAM" id="SSF55620">
    <property type="entry name" value="Tetrahydrobiopterin biosynthesis enzymes-like"/>
    <property type="match status" value="2"/>
</dbReference>
<dbReference type="InterPro" id="IPR007115">
    <property type="entry name" value="6-PTP_synth/QueD"/>
</dbReference>
<dbReference type="EMBL" id="JAMQGP010000003">
    <property type="protein sequence ID" value="MCM2679844.1"/>
    <property type="molecule type" value="Genomic_DNA"/>
</dbReference>
<proteinExistence type="inferred from homology"/>
<protein>
    <recommendedName>
        <fullName evidence="4">6-carboxy-5,6,7,8-tetrahydropterin synthase</fullName>
        <ecNumber evidence="3">4.1.2.50</ecNumber>
    </recommendedName>
    <alternativeName>
        <fullName evidence="5">Queuosine biosynthesis protein QueD</fullName>
    </alternativeName>
</protein>
<evidence type="ECO:0000256" key="5">
    <source>
        <dbReference type="ARBA" id="ARBA00031449"/>
    </source>
</evidence>
<comment type="caution">
    <text evidence="7">The sequence shown here is derived from an EMBL/GenBank/DDBJ whole genome shotgun (WGS) entry which is preliminary data.</text>
</comment>
<name>A0AA41W7Q7_9GAMM</name>
<comment type="catalytic activity">
    <reaction evidence="6">
        <text>7,8-dihydroneopterin 3'-triphosphate + H2O = 6-carboxy-5,6,7,8-tetrahydropterin + triphosphate + acetaldehyde + 2 H(+)</text>
        <dbReference type="Rhea" id="RHEA:27966"/>
        <dbReference type="ChEBI" id="CHEBI:15343"/>
        <dbReference type="ChEBI" id="CHEBI:15377"/>
        <dbReference type="ChEBI" id="CHEBI:15378"/>
        <dbReference type="ChEBI" id="CHEBI:18036"/>
        <dbReference type="ChEBI" id="CHEBI:58462"/>
        <dbReference type="ChEBI" id="CHEBI:61032"/>
        <dbReference type="EC" id="4.1.2.50"/>
    </reaction>
</comment>
<dbReference type="AlphaFoldDB" id="A0AA41W7Q7"/>
<dbReference type="Pfam" id="PF01242">
    <property type="entry name" value="PTPS"/>
    <property type="match status" value="1"/>
</dbReference>
<dbReference type="GO" id="GO:0070497">
    <property type="term" value="F:6-carboxytetrahydropterin synthase activity"/>
    <property type="evidence" value="ECO:0007669"/>
    <property type="project" value="UniProtKB-EC"/>
</dbReference>
<sequence length="293" mass="33107">MQLFVKDLTVIDASYLCPKRGMVGHSWLVDVVLIGNLDEQSMVLDFGQVKKRIKAIIDEEVDHKLLVPSDHENTLCTSGDHEMLWLDFETDKGSIHLYSPSQGIALIPGEAITIETVTQYLSEIIKRYLPANVAHLQLTLREEVIHSASYQYTHGLKKHDGNCQRIAHGHRSMIEIWTNATRNHELEQRWANRWSDIYLASVEDKVPPEQLHRSKGAELISDESHDCFSYVSGQGLFELAMPKSSVELIDTDTTVECLADYILATVKREFLVSEHVRVHAYEGVGKGAIATDE</sequence>
<keyword evidence="8" id="KW-1185">Reference proteome</keyword>
<dbReference type="RefSeq" id="WP_251261259.1">
    <property type="nucleotide sequence ID" value="NZ_JAMQGP010000003.1"/>
</dbReference>
<dbReference type="Gene3D" id="3.30.479.10">
    <property type="entry name" value="6-pyruvoyl tetrahydropterin synthase/QueD"/>
    <property type="match status" value="2"/>
</dbReference>
<evidence type="ECO:0000256" key="1">
    <source>
        <dbReference type="ARBA" id="ARBA00005061"/>
    </source>
</evidence>
<evidence type="ECO:0000313" key="8">
    <source>
        <dbReference type="Proteomes" id="UP001165393"/>
    </source>
</evidence>
<evidence type="ECO:0000256" key="4">
    <source>
        <dbReference type="ARBA" id="ARBA00018141"/>
    </source>
</evidence>
<reference evidence="7 8" key="1">
    <citation type="journal article" date="2013" name="Antonie Van Leeuwenhoek">
        <title>Echinimonas agarilytica gen. nov., sp. nov., a new gammaproteobacterium isolated from the sea urchin Strongylocentrotus intermedius.</title>
        <authorList>
            <person name="Nedashkovskaya O.I."/>
            <person name="Stenkova A.M."/>
            <person name="Zhukova N.V."/>
            <person name="Van Trappen S."/>
            <person name="Lee J.S."/>
            <person name="Kim S.B."/>
        </authorList>
    </citation>
    <scope>NUCLEOTIDE SEQUENCE [LARGE SCALE GENOMIC DNA]</scope>
    <source>
        <strain evidence="7 8">KMM 6351</strain>
    </source>
</reference>
<organism evidence="7 8">
    <name type="scientific">Echinimonas agarilytica</name>
    <dbReference type="NCBI Taxonomy" id="1215918"/>
    <lineage>
        <taxon>Bacteria</taxon>
        <taxon>Pseudomonadati</taxon>
        <taxon>Pseudomonadota</taxon>
        <taxon>Gammaproteobacteria</taxon>
        <taxon>Alteromonadales</taxon>
        <taxon>Echinimonadaceae</taxon>
        <taxon>Echinimonas</taxon>
    </lineage>
</organism>
<evidence type="ECO:0000313" key="7">
    <source>
        <dbReference type="EMBL" id="MCM2679844.1"/>
    </source>
</evidence>
<accession>A0AA41W7Q7</accession>
<evidence type="ECO:0000256" key="6">
    <source>
        <dbReference type="ARBA" id="ARBA00048807"/>
    </source>
</evidence>
<dbReference type="Proteomes" id="UP001165393">
    <property type="component" value="Unassembled WGS sequence"/>
</dbReference>
<comment type="pathway">
    <text evidence="1">Purine metabolism; 7-cyano-7-deazaguanine biosynthesis.</text>
</comment>
<evidence type="ECO:0000256" key="3">
    <source>
        <dbReference type="ARBA" id="ARBA00012982"/>
    </source>
</evidence>
<evidence type="ECO:0000256" key="2">
    <source>
        <dbReference type="ARBA" id="ARBA00008900"/>
    </source>
</evidence>
<gene>
    <name evidence="7" type="ORF">NAF29_09225</name>
</gene>
<dbReference type="EC" id="4.1.2.50" evidence="3"/>
<comment type="similarity">
    <text evidence="2">Belongs to the PTPS family. QueD subfamily.</text>
</comment>
<dbReference type="InterPro" id="IPR038418">
    <property type="entry name" value="6-PTP_synth/QueD_sf"/>
</dbReference>